<dbReference type="EMBL" id="JACEFO010001809">
    <property type="protein sequence ID" value="KAF8701353.1"/>
    <property type="molecule type" value="Genomic_DNA"/>
</dbReference>
<dbReference type="InterPro" id="IPR044824">
    <property type="entry name" value="MAIN-like"/>
</dbReference>
<dbReference type="PANTHER" id="PTHR46033">
    <property type="entry name" value="PROTEIN MAIN-LIKE 2"/>
    <property type="match status" value="1"/>
</dbReference>
<dbReference type="InterPro" id="IPR019557">
    <property type="entry name" value="AminoTfrase-like_pln_mobile"/>
</dbReference>
<feature type="compositionally biased region" description="Basic and acidic residues" evidence="1">
    <location>
        <begin position="647"/>
        <end position="658"/>
    </location>
</feature>
<feature type="region of interest" description="Disordered" evidence="1">
    <location>
        <begin position="647"/>
        <end position="676"/>
    </location>
</feature>
<reference evidence="3" key="1">
    <citation type="submission" date="2020-07" db="EMBL/GenBank/DDBJ databases">
        <title>Genome sequence and genetic diversity analysis of an under-domesticated orphan crop, white fonio (Digitaria exilis).</title>
        <authorList>
            <person name="Bennetzen J.L."/>
            <person name="Chen S."/>
            <person name="Ma X."/>
            <person name="Wang X."/>
            <person name="Yssel A.E.J."/>
            <person name="Chaluvadi S.R."/>
            <person name="Johnson M."/>
            <person name="Gangashetty P."/>
            <person name="Hamidou F."/>
            <person name="Sanogo M.D."/>
            <person name="Zwaenepoel A."/>
            <person name="Wallace J."/>
            <person name="Van De Peer Y."/>
            <person name="Van Deynze A."/>
        </authorList>
    </citation>
    <scope>NUCLEOTIDE SEQUENCE</scope>
    <source>
        <tissue evidence="3">Leaves</tissue>
    </source>
</reference>
<keyword evidence="4" id="KW-1185">Reference proteome</keyword>
<proteinExistence type="predicted"/>
<protein>
    <recommendedName>
        <fullName evidence="2">Aminotransferase-like plant mobile domain-containing protein</fullName>
    </recommendedName>
</protein>
<feature type="domain" description="Aminotransferase-like plant mobile" evidence="2">
    <location>
        <begin position="73"/>
        <end position="117"/>
    </location>
</feature>
<dbReference type="AlphaFoldDB" id="A0A835BUY1"/>
<evidence type="ECO:0000313" key="3">
    <source>
        <dbReference type="EMBL" id="KAF8701353.1"/>
    </source>
</evidence>
<comment type="caution">
    <text evidence="3">The sequence shown here is derived from an EMBL/GenBank/DDBJ whole genome shotgun (WGS) entry which is preliminary data.</text>
</comment>
<feature type="domain" description="Aminotransferase-like plant mobile" evidence="2">
    <location>
        <begin position="128"/>
        <end position="378"/>
    </location>
</feature>
<dbReference type="Proteomes" id="UP000636709">
    <property type="component" value="Unassembled WGS sequence"/>
</dbReference>
<dbReference type="OrthoDB" id="1939467at2759"/>
<dbReference type="GO" id="GO:0010073">
    <property type="term" value="P:meristem maintenance"/>
    <property type="evidence" value="ECO:0007669"/>
    <property type="project" value="InterPro"/>
</dbReference>
<dbReference type="Pfam" id="PF10536">
    <property type="entry name" value="PMD"/>
    <property type="match status" value="2"/>
</dbReference>
<accession>A0A835BUY1</accession>
<feature type="region of interest" description="Disordered" evidence="1">
    <location>
        <begin position="543"/>
        <end position="575"/>
    </location>
</feature>
<evidence type="ECO:0000259" key="2">
    <source>
        <dbReference type="Pfam" id="PF10536"/>
    </source>
</evidence>
<name>A0A835BUY1_9POAL</name>
<organism evidence="3 4">
    <name type="scientific">Digitaria exilis</name>
    <dbReference type="NCBI Taxonomy" id="1010633"/>
    <lineage>
        <taxon>Eukaryota</taxon>
        <taxon>Viridiplantae</taxon>
        <taxon>Streptophyta</taxon>
        <taxon>Embryophyta</taxon>
        <taxon>Tracheophyta</taxon>
        <taxon>Spermatophyta</taxon>
        <taxon>Magnoliopsida</taxon>
        <taxon>Liliopsida</taxon>
        <taxon>Poales</taxon>
        <taxon>Poaceae</taxon>
        <taxon>PACMAD clade</taxon>
        <taxon>Panicoideae</taxon>
        <taxon>Panicodae</taxon>
        <taxon>Paniceae</taxon>
        <taxon>Anthephorinae</taxon>
        <taxon>Digitaria</taxon>
    </lineage>
</organism>
<sequence>MAHEGGATPELFDAHVDMRHRSYVSVVHGVNQGTFRARVPMVTMPIDPRWLPRYMVHSGDMPDPDRRPRDKSTRFQYDMSLIAALLDRWRPETHTFHLPVGEMAPTLQDAAMLLGLPEVAAYMTEDANYATVDSHFEAYLLWLFGWVMFCSSQGDSCPKHLLPLARQIADAPVDDVPQFSWASAVLAATYRDLCKCCTKSAAEEPIFVGCPLLLQLWSYERFPVGRPHVNLEPYIEAGHDEVDRPTMASLWCLRKTKKSYPDFVSQFDALVETDVRWTPYSPADIAARAPQGLSSLCLRDQEYWMTRKPIVYDIHVEEYHVHRVMRQFGLHQDFPVPVTHSVPAHGQPPASLWAAKDDVVFEDRPHTNEAFAQYLHWYLSRTRVRVMHVPAEPPMTAGVSETYPLARDQNFAVVEIEAVAVSSIGQYTNMTPAQHLSTYQKMSSLVVATTLSFHHVLRVRCSMPVLLHDMPAPRRHRHPFLARRRRLALLRPRTRHVQSQGRRHFLLWVRMGPDLPGDVDQWERPEWERSDWVQSYYGSRHQEEAALHSSGTQVEQTPLPDAGRRPTREIVPPDPLTYSETWQERASQAWTHLAREEARLAREEHERQVRQQQIHLNGKEDELKRWRAQLGEREVALKIQEEQFQDREADLKREEEKQKHRYKEAGQSSTTDGRKGKEKFLRFTHPAHLPPACQRRKLLPHFPPDETAEATFNRFIWWKATYRRLGRRKAHSAI</sequence>
<dbReference type="PANTHER" id="PTHR46033:SF78">
    <property type="entry name" value="OS06G0232700 PROTEIN"/>
    <property type="match status" value="1"/>
</dbReference>
<gene>
    <name evidence="3" type="ORF">HU200_033683</name>
</gene>
<evidence type="ECO:0000256" key="1">
    <source>
        <dbReference type="SAM" id="MobiDB-lite"/>
    </source>
</evidence>
<evidence type="ECO:0000313" key="4">
    <source>
        <dbReference type="Proteomes" id="UP000636709"/>
    </source>
</evidence>